<organism evidence="2 3">
    <name type="scientific">Phyllostomus discolor</name>
    <name type="common">pale spear-nosed bat</name>
    <dbReference type="NCBI Taxonomy" id="89673"/>
    <lineage>
        <taxon>Eukaryota</taxon>
        <taxon>Metazoa</taxon>
        <taxon>Chordata</taxon>
        <taxon>Craniata</taxon>
        <taxon>Vertebrata</taxon>
        <taxon>Euteleostomi</taxon>
        <taxon>Mammalia</taxon>
        <taxon>Eutheria</taxon>
        <taxon>Laurasiatheria</taxon>
        <taxon>Chiroptera</taxon>
        <taxon>Yangochiroptera</taxon>
        <taxon>Phyllostomidae</taxon>
        <taxon>Phyllostominae</taxon>
        <taxon>Phyllostomus</taxon>
    </lineage>
</organism>
<accession>A0A833YH61</accession>
<dbReference type="Proteomes" id="UP000664940">
    <property type="component" value="Unassembled WGS sequence"/>
</dbReference>
<sequence>MKSCGVSLASTTSFRDDGKKMAAGKESSECKDGSVSLTDEEKQLLGGLDSRLFGFIRLHEDGARTKTLLSKVRQSRADTALSVCSGSGSCGSLVSLSVFVAAKEK</sequence>
<evidence type="ECO:0000313" key="3">
    <source>
        <dbReference type="Proteomes" id="UP000664940"/>
    </source>
</evidence>
<dbReference type="EMBL" id="JABVXQ010000020">
    <property type="protein sequence ID" value="KAF6072976.1"/>
    <property type="molecule type" value="Genomic_DNA"/>
</dbReference>
<name>A0A833YH61_9CHIR</name>
<comment type="caution">
    <text evidence="2">The sequence shown here is derived from an EMBL/GenBank/DDBJ whole genome shotgun (WGS) entry which is preliminary data.</text>
</comment>
<protein>
    <submittedName>
        <fullName evidence="2">Ubiquitously transcribed tetratricopeptide repeat containing, Y-linked</fullName>
    </submittedName>
</protein>
<gene>
    <name evidence="2" type="ORF">HJG60_020089</name>
</gene>
<dbReference type="AlphaFoldDB" id="A0A833YH61"/>
<feature type="region of interest" description="Disordered" evidence="1">
    <location>
        <begin position="1"/>
        <end position="35"/>
    </location>
</feature>
<evidence type="ECO:0000313" key="2">
    <source>
        <dbReference type="EMBL" id="KAF6072976.1"/>
    </source>
</evidence>
<reference evidence="2 3" key="1">
    <citation type="journal article" date="2020" name="Nature">
        <title>Six reference-quality genomes reveal evolution of bat adaptations.</title>
        <authorList>
            <person name="Jebb D."/>
            <person name="Huang Z."/>
            <person name="Pippel M."/>
            <person name="Hughes G.M."/>
            <person name="Lavrichenko K."/>
            <person name="Devanna P."/>
            <person name="Winkler S."/>
            <person name="Jermiin L.S."/>
            <person name="Skirmuntt E.C."/>
            <person name="Katzourakis A."/>
            <person name="Burkitt-Gray L."/>
            <person name="Ray D.A."/>
            <person name="Sullivan K.A.M."/>
            <person name="Roscito J.G."/>
            <person name="Kirilenko B.M."/>
            <person name="Davalos L.M."/>
            <person name="Corthals A.P."/>
            <person name="Power M.L."/>
            <person name="Jones G."/>
            <person name="Ransome R.D."/>
            <person name="Dechmann D.K.N."/>
            <person name="Locatelli A.G."/>
            <person name="Puechmaille S.J."/>
            <person name="Fedrigo O."/>
            <person name="Jarvis E.D."/>
            <person name="Hiller M."/>
            <person name="Vernes S.C."/>
            <person name="Myers E.W."/>
            <person name="Teeling E.C."/>
        </authorList>
    </citation>
    <scope>NUCLEOTIDE SEQUENCE [LARGE SCALE GENOMIC DNA]</scope>
    <source>
        <strain evidence="2">Bat1K_MPI-CBG_1</strain>
    </source>
</reference>
<evidence type="ECO:0000256" key="1">
    <source>
        <dbReference type="SAM" id="MobiDB-lite"/>
    </source>
</evidence>
<proteinExistence type="predicted"/>